<proteinExistence type="predicted"/>
<organism evidence="1 2">
    <name type="scientific">Diphasiastrum complanatum</name>
    <name type="common">Issler's clubmoss</name>
    <name type="synonym">Lycopodium complanatum</name>
    <dbReference type="NCBI Taxonomy" id="34168"/>
    <lineage>
        <taxon>Eukaryota</taxon>
        <taxon>Viridiplantae</taxon>
        <taxon>Streptophyta</taxon>
        <taxon>Embryophyta</taxon>
        <taxon>Tracheophyta</taxon>
        <taxon>Lycopodiopsida</taxon>
        <taxon>Lycopodiales</taxon>
        <taxon>Lycopodiaceae</taxon>
        <taxon>Lycopodioideae</taxon>
        <taxon>Diphasiastrum</taxon>
    </lineage>
</organism>
<dbReference type="EMBL" id="CM055114">
    <property type="protein sequence ID" value="KAJ7514272.1"/>
    <property type="molecule type" value="Genomic_DNA"/>
</dbReference>
<name>A0ACC2A9N9_DIPCM</name>
<reference evidence="2" key="1">
    <citation type="journal article" date="2024" name="Proc. Natl. Acad. Sci. U.S.A.">
        <title>Extraordinary preservation of gene collinearity over three hundred million years revealed in homosporous lycophytes.</title>
        <authorList>
            <person name="Li C."/>
            <person name="Wickell D."/>
            <person name="Kuo L.Y."/>
            <person name="Chen X."/>
            <person name="Nie B."/>
            <person name="Liao X."/>
            <person name="Peng D."/>
            <person name="Ji J."/>
            <person name="Jenkins J."/>
            <person name="Williams M."/>
            <person name="Shu S."/>
            <person name="Plott C."/>
            <person name="Barry K."/>
            <person name="Rajasekar S."/>
            <person name="Grimwood J."/>
            <person name="Han X."/>
            <person name="Sun S."/>
            <person name="Hou Z."/>
            <person name="He W."/>
            <person name="Dai G."/>
            <person name="Sun C."/>
            <person name="Schmutz J."/>
            <person name="Leebens-Mack J.H."/>
            <person name="Li F.W."/>
            <person name="Wang L."/>
        </authorList>
    </citation>
    <scope>NUCLEOTIDE SEQUENCE [LARGE SCALE GENOMIC DNA]</scope>
    <source>
        <strain evidence="2">cv. PW_Plant_1</strain>
    </source>
</reference>
<evidence type="ECO:0000313" key="1">
    <source>
        <dbReference type="EMBL" id="KAJ7514272.1"/>
    </source>
</evidence>
<accession>A0ACC2A9N9</accession>
<protein>
    <submittedName>
        <fullName evidence="1">Uncharacterized protein</fullName>
    </submittedName>
</protein>
<gene>
    <name evidence="1" type="ORF">O6H91_23G036300</name>
</gene>
<sequence length="78" mass="9073">MQVCDEFSDLPMDEKMEFYSDDTLKLVRFGTSVNLSEDTVLEWRNYFSQISFICGLPSLLLSGILETVPRFYESFQLS</sequence>
<dbReference type="Proteomes" id="UP001162992">
    <property type="component" value="Chromosome 23"/>
</dbReference>
<evidence type="ECO:0000313" key="2">
    <source>
        <dbReference type="Proteomes" id="UP001162992"/>
    </source>
</evidence>
<keyword evidence="2" id="KW-1185">Reference proteome</keyword>
<comment type="caution">
    <text evidence="1">The sequence shown here is derived from an EMBL/GenBank/DDBJ whole genome shotgun (WGS) entry which is preliminary data.</text>
</comment>